<name>A0A505D1L8_9ACTN</name>
<feature type="coiled-coil region" evidence="1">
    <location>
        <begin position="92"/>
        <end position="119"/>
    </location>
</feature>
<comment type="caution">
    <text evidence="2">The sequence shown here is derived from an EMBL/GenBank/DDBJ whole genome shotgun (WGS) entry which is preliminary data.</text>
</comment>
<dbReference type="OrthoDB" id="4500247at2"/>
<evidence type="ECO:0008006" key="4">
    <source>
        <dbReference type="Google" id="ProtNLM"/>
    </source>
</evidence>
<evidence type="ECO:0000313" key="3">
    <source>
        <dbReference type="Proteomes" id="UP000317378"/>
    </source>
</evidence>
<gene>
    <name evidence="2" type="ORF">FGD71_040520</name>
</gene>
<dbReference type="RefSeq" id="WP_119105571.1">
    <property type="nucleotide sequence ID" value="NZ_QXMJ01000322.1"/>
</dbReference>
<keyword evidence="3" id="KW-1185">Reference proteome</keyword>
<dbReference type="Proteomes" id="UP000317378">
    <property type="component" value="Unassembled WGS sequence"/>
</dbReference>
<dbReference type="AlphaFoldDB" id="A0A505D1L8"/>
<reference evidence="2 3" key="1">
    <citation type="submission" date="2019-06" db="EMBL/GenBank/DDBJ databases">
        <title>Streptomyces sporangiiformans sp. nov., a novel actinomycete isolated from soil in Mount Song.</title>
        <authorList>
            <person name="Han L."/>
        </authorList>
    </citation>
    <scope>NUCLEOTIDE SEQUENCE [LARGE SCALE GENOMIC DNA]</scope>
    <source>
        <strain evidence="2 3">NEAU-SSA 1</strain>
    </source>
</reference>
<proteinExistence type="predicted"/>
<evidence type="ECO:0000313" key="2">
    <source>
        <dbReference type="EMBL" id="TPQ16657.1"/>
    </source>
</evidence>
<evidence type="ECO:0000256" key="1">
    <source>
        <dbReference type="SAM" id="Coils"/>
    </source>
</evidence>
<keyword evidence="1" id="KW-0175">Coiled coil</keyword>
<organism evidence="2 3">
    <name type="scientific">Streptomyces sporangiiformans</name>
    <dbReference type="NCBI Taxonomy" id="2315329"/>
    <lineage>
        <taxon>Bacteria</taxon>
        <taxon>Bacillati</taxon>
        <taxon>Actinomycetota</taxon>
        <taxon>Actinomycetes</taxon>
        <taxon>Kitasatosporales</taxon>
        <taxon>Streptomycetaceae</taxon>
        <taxon>Streptomyces</taxon>
    </lineage>
</organism>
<protein>
    <recommendedName>
        <fullName evidence="4">Recombinase zinc beta ribbon domain-containing protein</fullName>
    </recommendedName>
</protein>
<dbReference type="EMBL" id="VCHX02000322">
    <property type="protein sequence ID" value="TPQ16657.1"/>
    <property type="molecule type" value="Genomic_DNA"/>
</dbReference>
<sequence>MKAAPSRGKPEGYFYYVCPAKTTGRGCGGVKVGGPETDELIGKLVITKYEEEASERQAVKAPQEWPKEAELRIVREDLADLKQARRARKISAERFYSDLAEYEADEQRLKKERNAWQRQALASQGEIVDMAEEWYRDGITLAERRSYIARTLTAVVVLPVGSGRRVPLRDRLVPVYAEE</sequence>
<accession>A0A505D1L8</accession>